<sequence>MRAIPEEFVDVVQAEREALWLLASRARAAGESGEPTALREIAAEIRRRIARGDDLTIGNLEPHLDDIVAQLDLIYDAAFPPPAISPGSADRRTDITGLLDAPWPTAHRRALLATVLGRDTRHHLRLDEPADLAISTGDVQLARVLVFTPLGRMSRDDTGRILRSLHEAGHLDAAVVEQAVTDDRYLGHILDDRPGDEFARALRRHVDELTWRLVTAATPPDWSELPKALVPSGLRFVLLAMDWTGDPRTAAHLGAADLSPAEQADLVELLRERSKTEQLRVYGWRSTDAPEFLPVFGLERAAPLLRLIRAMPAHEAFRVDRAEVLAAVDRAGLDTTRRLLELEPNELISAVLGDNRPAVLKRLRNNALQGIAAFGLLPLPPTETTTPTTADPSTARSTVGVMVEVPTTGPATGASVVAPAVGVLAGAPSTVVGVGASVTTSAAGPTAAGPGGPTAAGPASEAGFAGSEAGFAGSEAGFAGSEAGESLLDRYLVIREVGKRGARFGPGRRVSHAAAVSVALDHLAQVAGFDGADRLEWDCEARLAERGPGEVTVGEYRIVLRFDGGDPVLGVERGGRRLKSVPGAVRADPAYKQMREYQEQLRDQCRRMRAGLIERLVATGGSLAPDELERLLSLPAAAALLPGLLWRDVTGLVGGLDEVDRSGSVTAVHPVELHEAGTLTAWQAEIVRRGREQPVRQVFREIYVPAADERRATVSARFDGRAVDGRVAGQLLSGRGWRLHSRHDEYQVTLPIGGLVAVLTCAFHGYFGMGEVIVGGLGFLRDGVLVPLGEVPPVVFSERIRDLDLMVSTAHPVTER</sequence>
<dbReference type="EMBL" id="BOMG01000076">
    <property type="protein sequence ID" value="GID57754.1"/>
    <property type="molecule type" value="Genomic_DNA"/>
</dbReference>
<comment type="caution">
    <text evidence="3">The sequence shown here is derived from an EMBL/GenBank/DDBJ whole genome shotgun (WGS) entry which is preliminary data.</text>
</comment>
<feature type="region of interest" description="Disordered" evidence="1">
    <location>
        <begin position="442"/>
        <end position="462"/>
    </location>
</feature>
<feature type="domain" description="DUF4132" evidence="2">
    <location>
        <begin position="575"/>
        <end position="737"/>
    </location>
</feature>
<dbReference type="Pfam" id="PF13569">
    <property type="entry name" value="DUF4132"/>
    <property type="match status" value="1"/>
</dbReference>
<evidence type="ECO:0000256" key="1">
    <source>
        <dbReference type="SAM" id="MobiDB-lite"/>
    </source>
</evidence>
<gene>
    <name evidence="3" type="ORF">Aco03nite_061580</name>
</gene>
<organism evidence="3 4">
    <name type="scientific">Actinoplanes couchii</name>
    <dbReference type="NCBI Taxonomy" id="403638"/>
    <lineage>
        <taxon>Bacteria</taxon>
        <taxon>Bacillati</taxon>
        <taxon>Actinomycetota</taxon>
        <taxon>Actinomycetes</taxon>
        <taxon>Micromonosporales</taxon>
        <taxon>Micromonosporaceae</taxon>
        <taxon>Actinoplanes</taxon>
    </lineage>
</organism>
<dbReference type="Proteomes" id="UP000612282">
    <property type="component" value="Unassembled WGS sequence"/>
</dbReference>
<evidence type="ECO:0000313" key="4">
    <source>
        <dbReference type="Proteomes" id="UP000612282"/>
    </source>
</evidence>
<accession>A0ABQ3XGZ0</accession>
<proteinExistence type="predicted"/>
<dbReference type="InterPro" id="IPR025406">
    <property type="entry name" value="DUF4132"/>
</dbReference>
<reference evidence="3 4" key="1">
    <citation type="submission" date="2021-01" db="EMBL/GenBank/DDBJ databases">
        <title>Whole genome shotgun sequence of Actinoplanes couchii NBRC 106145.</title>
        <authorList>
            <person name="Komaki H."/>
            <person name="Tamura T."/>
        </authorList>
    </citation>
    <scope>NUCLEOTIDE SEQUENCE [LARGE SCALE GENOMIC DNA]</scope>
    <source>
        <strain evidence="3 4">NBRC 106145</strain>
    </source>
</reference>
<name>A0ABQ3XGZ0_9ACTN</name>
<evidence type="ECO:0000259" key="2">
    <source>
        <dbReference type="Pfam" id="PF13569"/>
    </source>
</evidence>
<evidence type="ECO:0000313" key="3">
    <source>
        <dbReference type="EMBL" id="GID57754.1"/>
    </source>
</evidence>
<keyword evidence="4" id="KW-1185">Reference proteome</keyword>
<dbReference type="RefSeq" id="WP_203800972.1">
    <property type="nucleotide sequence ID" value="NZ_BAAAQE010000099.1"/>
</dbReference>
<protein>
    <recommendedName>
        <fullName evidence="2">DUF4132 domain-containing protein</fullName>
    </recommendedName>
</protein>